<dbReference type="AlphaFoldDB" id="A0A2G9U3I9"/>
<keyword evidence="3" id="KW-1185">Reference proteome</keyword>
<evidence type="ECO:0000256" key="1">
    <source>
        <dbReference type="SAM" id="Phobius"/>
    </source>
</evidence>
<feature type="transmembrane region" description="Helical" evidence="1">
    <location>
        <begin position="249"/>
        <end position="272"/>
    </location>
</feature>
<dbReference type="InterPro" id="IPR036259">
    <property type="entry name" value="MFS_trans_sf"/>
</dbReference>
<keyword evidence="1" id="KW-0812">Transmembrane</keyword>
<name>A0A2G9U3I9_TELCI</name>
<dbReference type="Proteomes" id="UP000230423">
    <property type="component" value="Unassembled WGS sequence"/>
</dbReference>
<keyword evidence="1" id="KW-1133">Transmembrane helix</keyword>
<gene>
    <name evidence="2" type="ORF">TELCIR_13539</name>
</gene>
<dbReference type="OrthoDB" id="5141738at2759"/>
<reference evidence="2 3" key="1">
    <citation type="submission" date="2015-09" db="EMBL/GenBank/DDBJ databases">
        <title>Draft genome of the parasitic nematode Teladorsagia circumcincta isolate WARC Sus (inbred).</title>
        <authorList>
            <person name="Mitreva M."/>
        </authorList>
    </citation>
    <scope>NUCLEOTIDE SEQUENCE [LARGE SCALE GENOMIC DNA]</scope>
    <source>
        <strain evidence="2 3">S</strain>
    </source>
</reference>
<evidence type="ECO:0000313" key="2">
    <source>
        <dbReference type="EMBL" id="PIO64817.1"/>
    </source>
</evidence>
<sequence>MLEFKMENGDETLVDSLIMVEEEQKRLIATAAGVCMAEKNGDAERNANDEKPPKMLHFTTTDEILSEIGLLNPHSIFITLSMAFLWCLSAMPTMSPAYMSPPTPCLQNCTFITVQDEFQLKRTIVDPAEMTSSVYFLGNLVLGQMYCMAADRLLPESFGFLITKRRATQAKKWIQRANRWGGSNFDCDVLKTIENETARVPEEKDLTETLYHVFHCPKLVLYMGIQTILWVVDFMVYNSLSLTATDDQIFNGLMFATFAALCAFCGFITTFLPETKTSH</sequence>
<evidence type="ECO:0000313" key="3">
    <source>
        <dbReference type="Proteomes" id="UP000230423"/>
    </source>
</evidence>
<keyword evidence="1" id="KW-0472">Membrane</keyword>
<dbReference type="SUPFAM" id="SSF103473">
    <property type="entry name" value="MFS general substrate transporter"/>
    <property type="match status" value="1"/>
</dbReference>
<proteinExistence type="predicted"/>
<organism evidence="2 3">
    <name type="scientific">Teladorsagia circumcincta</name>
    <name type="common">Brown stomach worm</name>
    <name type="synonym">Ostertagia circumcincta</name>
    <dbReference type="NCBI Taxonomy" id="45464"/>
    <lineage>
        <taxon>Eukaryota</taxon>
        <taxon>Metazoa</taxon>
        <taxon>Ecdysozoa</taxon>
        <taxon>Nematoda</taxon>
        <taxon>Chromadorea</taxon>
        <taxon>Rhabditida</taxon>
        <taxon>Rhabditina</taxon>
        <taxon>Rhabditomorpha</taxon>
        <taxon>Strongyloidea</taxon>
        <taxon>Trichostrongylidae</taxon>
        <taxon>Teladorsagia</taxon>
    </lineage>
</organism>
<feature type="transmembrane region" description="Helical" evidence="1">
    <location>
        <begin position="219"/>
        <end position="237"/>
    </location>
</feature>
<dbReference type="EMBL" id="KZ349543">
    <property type="protein sequence ID" value="PIO64817.1"/>
    <property type="molecule type" value="Genomic_DNA"/>
</dbReference>
<accession>A0A2G9U3I9</accession>
<protein>
    <submittedName>
        <fullName evidence="2">Uncharacterized protein</fullName>
    </submittedName>
</protein>